<accession>A0A157Z713</accession>
<dbReference type="GO" id="GO:0003906">
    <property type="term" value="F:DNA-(apurinic or apyrimidinic site) endonuclease activity"/>
    <property type="evidence" value="ECO:0007669"/>
    <property type="project" value="TreeGrafter"/>
</dbReference>
<evidence type="ECO:0000256" key="2">
    <source>
        <dbReference type="ARBA" id="ARBA00022723"/>
    </source>
</evidence>
<keyword evidence="2 6" id="KW-0479">Metal-binding</keyword>
<dbReference type="InterPro" id="IPR004808">
    <property type="entry name" value="AP_endonuc_1"/>
</dbReference>
<feature type="binding site" evidence="6">
    <location>
        <position position="245"/>
    </location>
    <ligand>
        <name>Mg(2+)</name>
        <dbReference type="ChEBI" id="CHEBI:18420"/>
        <label>1</label>
    </ligand>
</feature>
<dbReference type="GO" id="GO:0008081">
    <property type="term" value="F:phosphoric diester hydrolase activity"/>
    <property type="evidence" value="ECO:0007669"/>
    <property type="project" value="TreeGrafter"/>
</dbReference>
<feature type="active site" evidence="5">
    <location>
        <position position="109"/>
    </location>
</feature>
<feature type="binding site" evidence="6">
    <location>
        <position position="150"/>
    </location>
    <ligand>
        <name>Mg(2+)</name>
        <dbReference type="ChEBI" id="CHEBI:18420"/>
        <label>1</label>
    </ligand>
</feature>
<feature type="binding site" evidence="6">
    <location>
        <position position="36"/>
    </location>
    <ligand>
        <name>Mg(2+)</name>
        <dbReference type="ChEBI" id="CHEBI:18420"/>
        <label>1</label>
    </ligand>
</feature>
<dbReference type="Pfam" id="PF03372">
    <property type="entry name" value="Exo_endo_phos"/>
    <property type="match status" value="1"/>
</dbReference>
<keyword evidence="6" id="KW-0464">Manganese</keyword>
<evidence type="ECO:0000313" key="9">
    <source>
        <dbReference type="EMBL" id="SAK41109.1"/>
    </source>
</evidence>
<dbReference type="Gene3D" id="3.60.10.10">
    <property type="entry name" value="Endonuclease/exonuclease/phosphatase"/>
    <property type="match status" value="1"/>
</dbReference>
<evidence type="ECO:0000256" key="4">
    <source>
        <dbReference type="ARBA" id="ARBA00022842"/>
    </source>
</evidence>
<sequence length="262" mass="30172">MFRVITANLNGIRSAAKKGFFDWFGEQKSDVVCVQEIKCSQDDLTPEFLAPHGFQGYFQHAVKKGYSGAGLYTRHEPDDVVIGFGSEEFDPEGRYVEARFGKLSVVSVYVPSGSSGDERQQAKYRFMDEFMPHLHELSKEREVILCGDVNIVHKEIDIKNWKSNQKNSGCLPEEREWLTKLFDDVGYVDVFRTLDQRPEQYTWWSNRGQAYAKNVGWRIDYQIATKEVAATAKKTSIFRDIKFSDHAPLTIDYDWKLGKAKK</sequence>
<keyword evidence="4 6" id="KW-0460">Magnesium</keyword>
<comment type="similarity">
    <text evidence="1">Belongs to the DNA repair enzymes AP/ExoA family.</text>
</comment>
<feature type="site" description="Interaction with DNA substrate" evidence="7">
    <location>
        <position position="246"/>
    </location>
</feature>
<dbReference type="FunFam" id="3.60.10.10:FF:000026">
    <property type="entry name" value="Exodeoxyribonuclease III"/>
    <property type="match status" value="1"/>
</dbReference>
<evidence type="ECO:0000256" key="3">
    <source>
        <dbReference type="ARBA" id="ARBA00022801"/>
    </source>
</evidence>
<proteinExistence type="inferred from homology"/>
<dbReference type="InterPro" id="IPR036691">
    <property type="entry name" value="Endo/exonu/phosph_ase_sf"/>
</dbReference>
<evidence type="ECO:0000313" key="10">
    <source>
        <dbReference type="Proteomes" id="UP000071859"/>
    </source>
</evidence>
<protein>
    <submittedName>
        <fullName evidence="9">Exodeoxyribonuclease III Xth</fullName>
    </submittedName>
</protein>
<dbReference type="Proteomes" id="UP000071859">
    <property type="component" value="Unassembled WGS sequence"/>
</dbReference>
<reference evidence="9" key="1">
    <citation type="submission" date="2016-01" db="EMBL/GenBank/DDBJ databases">
        <authorList>
            <person name="Peeters C."/>
        </authorList>
    </citation>
    <scope>NUCLEOTIDE SEQUENCE</scope>
    <source>
        <strain evidence="9">LMG 29321</strain>
    </source>
</reference>
<dbReference type="GO" id="GO:0008311">
    <property type="term" value="F:double-stranded DNA 3'-5' DNA exonuclease activity"/>
    <property type="evidence" value="ECO:0007669"/>
    <property type="project" value="TreeGrafter"/>
</dbReference>
<feature type="binding site" evidence="6">
    <location>
        <position position="246"/>
    </location>
    <ligand>
        <name>Mg(2+)</name>
        <dbReference type="ChEBI" id="CHEBI:18420"/>
        <label>1</label>
    </ligand>
</feature>
<feature type="site" description="Important for catalytic activity" evidence="7">
    <location>
        <position position="220"/>
    </location>
</feature>
<dbReference type="PROSITE" id="PS51435">
    <property type="entry name" value="AP_NUCLEASE_F1_4"/>
    <property type="match status" value="1"/>
</dbReference>
<evidence type="ECO:0000256" key="6">
    <source>
        <dbReference type="PIRSR" id="PIRSR604808-2"/>
    </source>
</evidence>
<dbReference type="PANTHER" id="PTHR22748">
    <property type="entry name" value="AP ENDONUCLEASE"/>
    <property type="match status" value="1"/>
</dbReference>
<evidence type="ECO:0000259" key="8">
    <source>
        <dbReference type="Pfam" id="PF03372"/>
    </source>
</evidence>
<feature type="active site" description="Proton acceptor" evidence="5">
    <location>
        <position position="246"/>
    </location>
</feature>
<dbReference type="NCBIfam" id="TIGR00195">
    <property type="entry name" value="exoDNase_III"/>
    <property type="match status" value="1"/>
</dbReference>
<feature type="binding site" evidence="6">
    <location>
        <position position="8"/>
    </location>
    <ligand>
        <name>Mg(2+)</name>
        <dbReference type="ChEBI" id="CHEBI:18420"/>
        <label>1</label>
    </ligand>
</feature>
<dbReference type="RefSeq" id="WP_062601464.1">
    <property type="nucleotide sequence ID" value="NZ_FCOX02000001.1"/>
</dbReference>
<keyword evidence="10" id="KW-1185">Reference proteome</keyword>
<evidence type="ECO:0000256" key="7">
    <source>
        <dbReference type="PIRSR" id="PIRSR604808-3"/>
    </source>
</evidence>
<dbReference type="AlphaFoldDB" id="A0A157Z713"/>
<dbReference type="InterPro" id="IPR005135">
    <property type="entry name" value="Endo/exonuclease/phosphatase"/>
</dbReference>
<dbReference type="SUPFAM" id="SSF56219">
    <property type="entry name" value="DNase I-like"/>
    <property type="match status" value="1"/>
</dbReference>
<evidence type="ECO:0000256" key="1">
    <source>
        <dbReference type="ARBA" id="ARBA00007092"/>
    </source>
</evidence>
<comment type="cofactor">
    <cofactor evidence="6">
        <name>Mg(2+)</name>
        <dbReference type="ChEBI" id="CHEBI:18420"/>
    </cofactor>
    <cofactor evidence="6">
        <name>Mn(2+)</name>
        <dbReference type="ChEBI" id="CHEBI:29035"/>
    </cofactor>
    <text evidence="6">Probably binds two magnesium or manganese ions per subunit.</text>
</comment>
<feature type="active site" description="Proton donor/acceptor" evidence="5">
    <location>
        <position position="148"/>
    </location>
</feature>
<gene>
    <name evidence="9" type="ORF">AWB78_00172</name>
</gene>
<feature type="domain" description="Endonuclease/exonuclease/phosphatase" evidence="8">
    <location>
        <begin position="5"/>
        <end position="246"/>
    </location>
</feature>
<evidence type="ECO:0000256" key="5">
    <source>
        <dbReference type="PIRSR" id="PIRSR604808-1"/>
    </source>
</evidence>
<feature type="site" description="Transition state stabilizer" evidence="7">
    <location>
        <position position="150"/>
    </location>
</feature>
<feature type="binding site" evidence="6">
    <location>
        <position position="148"/>
    </location>
    <ligand>
        <name>Mg(2+)</name>
        <dbReference type="ChEBI" id="CHEBI:18420"/>
        <label>1</label>
    </ligand>
</feature>
<dbReference type="CDD" id="cd10281">
    <property type="entry name" value="Nape_like_AP-endo"/>
    <property type="match status" value="1"/>
</dbReference>
<organism evidence="9 10">
    <name type="scientific">Caballeronia calidae</name>
    <dbReference type="NCBI Taxonomy" id="1777139"/>
    <lineage>
        <taxon>Bacteria</taxon>
        <taxon>Pseudomonadati</taxon>
        <taxon>Pseudomonadota</taxon>
        <taxon>Betaproteobacteria</taxon>
        <taxon>Burkholderiales</taxon>
        <taxon>Burkholderiaceae</taxon>
        <taxon>Caballeronia</taxon>
    </lineage>
</organism>
<name>A0A157Z713_9BURK</name>
<comment type="caution">
    <text evidence="9">The sequence shown here is derived from an EMBL/GenBank/DDBJ whole genome shotgun (WGS) entry which is preliminary data.</text>
</comment>
<dbReference type="GO" id="GO:0046872">
    <property type="term" value="F:metal ion binding"/>
    <property type="evidence" value="ECO:0007669"/>
    <property type="project" value="UniProtKB-KW"/>
</dbReference>
<dbReference type="NCBIfam" id="TIGR00633">
    <property type="entry name" value="xth"/>
    <property type="match status" value="1"/>
</dbReference>
<dbReference type="EMBL" id="FCOX02000001">
    <property type="protein sequence ID" value="SAK41109.1"/>
    <property type="molecule type" value="Genomic_DNA"/>
</dbReference>
<dbReference type="OrthoDB" id="9803914at2"/>
<dbReference type="GO" id="GO:0006284">
    <property type="term" value="P:base-excision repair"/>
    <property type="evidence" value="ECO:0007669"/>
    <property type="project" value="TreeGrafter"/>
</dbReference>
<keyword evidence="3" id="KW-0378">Hydrolase</keyword>
<dbReference type="PANTHER" id="PTHR22748:SF6">
    <property type="entry name" value="DNA-(APURINIC OR APYRIMIDINIC SITE) ENDONUCLEASE"/>
    <property type="match status" value="1"/>
</dbReference>